<dbReference type="PANTHER" id="PTHR42755">
    <property type="entry name" value="3-DEOXY-MANNO-OCTULOSONATE CYTIDYLYLTRANSFERASE"/>
    <property type="match status" value="1"/>
</dbReference>
<evidence type="ECO:0000256" key="8">
    <source>
        <dbReference type="ARBA" id="ARBA00031445"/>
    </source>
</evidence>
<dbReference type="FunFam" id="3.40.50.2000:FF:000032">
    <property type="entry name" value="3-deoxy-D-manno-octulosonic acid transferase"/>
    <property type="match status" value="1"/>
</dbReference>
<organism evidence="14 15">
    <name type="scientific">Zhongshania marina</name>
    <dbReference type="NCBI Taxonomy" id="2304603"/>
    <lineage>
        <taxon>Bacteria</taxon>
        <taxon>Pseudomonadati</taxon>
        <taxon>Pseudomonadota</taxon>
        <taxon>Gammaproteobacteria</taxon>
        <taxon>Cellvibrionales</taxon>
        <taxon>Spongiibacteraceae</taxon>
        <taxon>Zhongshania</taxon>
    </lineage>
</organism>
<dbReference type="GO" id="GO:0009245">
    <property type="term" value="P:lipid A biosynthetic process"/>
    <property type="evidence" value="ECO:0007669"/>
    <property type="project" value="TreeGrafter"/>
</dbReference>
<evidence type="ECO:0000259" key="13">
    <source>
        <dbReference type="Pfam" id="PF04413"/>
    </source>
</evidence>
<keyword evidence="12" id="KW-0812">Transmembrane</keyword>
<dbReference type="Pfam" id="PF04413">
    <property type="entry name" value="Glycos_transf_N"/>
    <property type="match status" value="1"/>
</dbReference>
<dbReference type="RefSeq" id="WP_103684351.1">
    <property type="nucleotide sequence ID" value="NZ_PQGG01000023.1"/>
</dbReference>
<dbReference type="Gene3D" id="3.40.50.11720">
    <property type="entry name" value="3-Deoxy-D-manno-octulosonic-acid transferase, N-terminal domain"/>
    <property type="match status" value="1"/>
</dbReference>
<dbReference type="InterPro" id="IPR038107">
    <property type="entry name" value="Glycos_transf_N_sf"/>
</dbReference>
<evidence type="ECO:0000256" key="1">
    <source>
        <dbReference type="ARBA" id="ARBA00004388"/>
    </source>
</evidence>
<accession>A0A2S4HFS0</accession>
<evidence type="ECO:0000313" key="15">
    <source>
        <dbReference type="Proteomes" id="UP000237222"/>
    </source>
</evidence>
<gene>
    <name evidence="14" type="ORF">C0068_09960</name>
</gene>
<dbReference type="UniPathway" id="UPA00958"/>
<evidence type="ECO:0000256" key="11">
    <source>
        <dbReference type="PIRSR" id="PIRSR639901-2"/>
    </source>
</evidence>
<evidence type="ECO:0000256" key="2">
    <source>
        <dbReference type="ARBA" id="ARBA00004713"/>
    </source>
</evidence>
<comment type="subcellular location">
    <subcellularLocation>
        <location evidence="1">Cell inner membrane</location>
        <topology evidence="1">Single-pass membrane protein</topology>
        <orientation evidence="1">Cytoplasmic side</orientation>
    </subcellularLocation>
    <subcellularLocation>
        <location evidence="12">Cell membrane</location>
    </subcellularLocation>
</comment>
<feature type="domain" description="3-deoxy-D-manno-octulosonic-acid transferase N-terminal" evidence="13">
    <location>
        <begin position="32"/>
        <end position="220"/>
    </location>
</feature>
<dbReference type="FunFam" id="3.40.50.11720:FF:000001">
    <property type="entry name" value="3-deoxy-D-manno-octulosonic acid transferase"/>
    <property type="match status" value="1"/>
</dbReference>
<dbReference type="Proteomes" id="UP000237222">
    <property type="component" value="Unassembled WGS sequence"/>
</dbReference>
<dbReference type="EC" id="2.4.99.12" evidence="4 12"/>
<evidence type="ECO:0000256" key="3">
    <source>
        <dbReference type="ARBA" id="ARBA00006380"/>
    </source>
</evidence>
<keyword evidence="12" id="KW-1133">Transmembrane helix</keyword>
<feature type="site" description="Transition state stabilizer" evidence="11">
    <location>
        <position position="218"/>
    </location>
</feature>
<comment type="similarity">
    <text evidence="3">Belongs to the glycosyltransferase group 1 family. Glycosyltransferase 30 subfamily.</text>
</comment>
<dbReference type="GO" id="GO:0043842">
    <property type="term" value="F:Kdo transferase activity"/>
    <property type="evidence" value="ECO:0007669"/>
    <property type="project" value="UniProtKB-EC"/>
</dbReference>
<evidence type="ECO:0000256" key="5">
    <source>
        <dbReference type="ARBA" id="ARBA00019077"/>
    </source>
</evidence>
<comment type="catalytic activity">
    <reaction evidence="9 12">
        <text>lipid IVA (E. coli) + CMP-3-deoxy-beta-D-manno-octulosonate = alpha-Kdo-(2-&gt;6)-lipid IVA (E. coli) + CMP + H(+)</text>
        <dbReference type="Rhea" id="RHEA:28066"/>
        <dbReference type="ChEBI" id="CHEBI:15378"/>
        <dbReference type="ChEBI" id="CHEBI:58603"/>
        <dbReference type="ChEBI" id="CHEBI:60364"/>
        <dbReference type="ChEBI" id="CHEBI:60377"/>
        <dbReference type="ChEBI" id="CHEBI:85987"/>
        <dbReference type="EC" id="2.4.99.12"/>
    </reaction>
</comment>
<comment type="pathway">
    <text evidence="2 12">Bacterial outer membrane biogenesis; LPS core biosynthesis.</text>
</comment>
<dbReference type="NCBIfam" id="NF004388">
    <property type="entry name" value="PRK05749.1-4"/>
    <property type="match status" value="1"/>
</dbReference>
<dbReference type="InterPro" id="IPR007507">
    <property type="entry name" value="Glycos_transf_N"/>
</dbReference>
<dbReference type="GO" id="GO:0005886">
    <property type="term" value="C:plasma membrane"/>
    <property type="evidence" value="ECO:0007669"/>
    <property type="project" value="UniProtKB-SubCell"/>
</dbReference>
<comment type="caution">
    <text evidence="14">The sequence shown here is derived from an EMBL/GenBank/DDBJ whole genome shotgun (WGS) entry which is preliminary data.</text>
</comment>
<evidence type="ECO:0000256" key="10">
    <source>
        <dbReference type="PIRSR" id="PIRSR639901-1"/>
    </source>
</evidence>
<dbReference type="SUPFAM" id="SSF53756">
    <property type="entry name" value="UDP-Glycosyltransferase/glycogen phosphorylase"/>
    <property type="match status" value="1"/>
</dbReference>
<dbReference type="CDD" id="cd01635">
    <property type="entry name" value="Glycosyltransferase_GTB-type"/>
    <property type="match status" value="1"/>
</dbReference>
<feature type="transmembrane region" description="Helical" evidence="12">
    <location>
        <begin position="6"/>
        <end position="22"/>
    </location>
</feature>
<feature type="active site" description="Proton acceptor" evidence="10">
    <location>
        <position position="66"/>
    </location>
</feature>
<keyword evidence="12" id="KW-0472">Membrane</keyword>
<dbReference type="PANTHER" id="PTHR42755:SF1">
    <property type="entry name" value="3-DEOXY-D-MANNO-OCTULOSONIC ACID TRANSFERASE, MITOCHONDRIAL-RELATED"/>
    <property type="match status" value="1"/>
</dbReference>
<dbReference type="GO" id="GO:0009244">
    <property type="term" value="P:lipopolysaccharide core region biosynthetic process"/>
    <property type="evidence" value="ECO:0007669"/>
    <property type="project" value="UniProtKB-UniRule"/>
</dbReference>
<evidence type="ECO:0000313" key="14">
    <source>
        <dbReference type="EMBL" id="POP52836.1"/>
    </source>
</evidence>
<sequence length="437" mass="48757">MHDLYTWLFRLALPLMLFYLWWRGRADTAYRKRWRERFGSVISHQGTEKYADGAVRIWIHSASVGETLATIPLIKTLAARHPQWQWLVTTTTPTGSQRVHEALGPILNERLLHYYIPFDLPEFLTPFIEDLRPSILIIMETELWPNLLAVCHKRKIPTILVNGRLSAKSARGYARFSGLSRKMLRHITRVLTQYPTDAERFVDLGMPIERIKAVGSIKFDLHINADMISDAEALSRQWRGESHRQVLLAASTHGGEDELLLDAYDTLRKNFPDLLLVLVPRHPVRADAVARLCKDRGLKAVRRSDGLAPNIDDQVLLGDTLGELLCFYGACDVAFVGGSLVPVGGHNMIEPAAWGIPVVCGPHLHNFSTVSSLIQESGGLVIAETSLQLADKIAVWLSNKEQRIAAGNGAQQVASQNSGALGRTVTEIEELMCAKLS</sequence>
<dbReference type="EMBL" id="PQGG01000023">
    <property type="protein sequence ID" value="POP52836.1"/>
    <property type="molecule type" value="Genomic_DNA"/>
</dbReference>
<evidence type="ECO:0000256" key="9">
    <source>
        <dbReference type="ARBA" id="ARBA00049183"/>
    </source>
</evidence>
<evidence type="ECO:0000256" key="12">
    <source>
        <dbReference type="RuleBase" id="RU365103"/>
    </source>
</evidence>
<comment type="function">
    <text evidence="12">Involved in lipopolysaccharide (LPS) biosynthesis. Catalyzes the transfer of 3-deoxy-D-manno-octulosonate (Kdo) residue(s) from CMP-Kdo to lipid IV(A), the tetraacyldisaccharide-1,4'-bisphosphate precursor of lipid A.</text>
</comment>
<protein>
    <recommendedName>
        <fullName evidence="5 12">3-deoxy-D-manno-octulosonic acid transferase</fullName>
        <shortName evidence="12">Kdo transferase</shortName>
        <ecNumber evidence="4 12">2.4.99.12</ecNumber>
    </recommendedName>
    <alternativeName>
        <fullName evidence="8 12">Lipid IV(A) 3-deoxy-D-manno-octulosonic acid transferase</fullName>
    </alternativeName>
</protein>
<feature type="site" description="Transition state stabilizer" evidence="11">
    <location>
        <position position="140"/>
    </location>
</feature>
<reference evidence="14" key="1">
    <citation type="submission" date="2018-01" db="EMBL/GenBank/DDBJ databases">
        <authorList>
            <person name="Yu X.-D."/>
        </authorList>
    </citation>
    <scope>NUCLEOTIDE SEQUENCE</scope>
    <source>
        <strain evidence="14">ZX-21</strain>
    </source>
</reference>
<evidence type="ECO:0000256" key="6">
    <source>
        <dbReference type="ARBA" id="ARBA00022679"/>
    </source>
</evidence>
<keyword evidence="12" id="KW-1003">Cell membrane</keyword>
<evidence type="ECO:0000256" key="4">
    <source>
        <dbReference type="ARBA" id="ARBA00012621"/>
    </source>
</evidence>
<dbReference type="AlphaFoldDB" id="A0A2S4HFS0"/>
<dbReference type="InterPro" id="IPR039901">
    <property type="entry name" value="Kdotransferase"/>
</dbReference>
<dbReference type="Gene3D" id="3.40.50.2000">
    <property type="entry name" value="Glycogen Phosphorylase B"/>
    <property type="match status" value="1"/>
</dbReference>
<name>A0A2S4HFS0_9GAMM</name>
<keyword evidence="12" id="KW-0448">Lipopolysaccharide biosynthesis</keyword>
<keyword evidence="6 12" id="KW-0808">Transferase</keyword>
<evidence type="ECO:0000256" key="7">
    <source>
        <dbReference type="ARBA" id="ARBA00022968"/>
    </source>
</evidence>
<proteinExistence type="inferred from homology"/>
<dbReference type="OrthoDB" id="9789797at2"/>
<keyword evidence="7" id="KW-0735">Signal-anchor</keyword>